<dbReference type="GeneID" id="301711356"/>
<evidence type="ECO:0000313" key="2">
    <source>
        <dbReference type="EMBL" id="ROH96515.1"/>
    </source>
</evidence>
<keyword evidence="3" id="KW-1185">Reference proteome</keyword>
<organism evidence="2 3">
    <name type="scientific">Chryseobacterium cucumeris</name>
    <dbReference type="NCBI Taxonomy" id="1813611"/>
    <lineage>
        <taxon>Bacteria</taxon>
        <taxon>Pseudomonadati</taxon>
        <taxon>Bacteroidota</taxon>
        <taxon>Flavobacteriia</taxon>
        <taxon>Flavobacteriales</taxon>
        <taxon>Weeksellaceae</taxon>
        <taxon>Chryseobacterium group</taxon>
        <taxon>Chryseobacterium</taxon>
    </lineage>
</organism>
<feature type="transmembrane region" description="Helical" evidence="1">
    <location>
        <begin position="6"/>
        <end position="25"/>
    </location>
</feature>
<reference evidence="2 3" key="1">
    <citation type="submission" date="2018-11" db="EMBL/GenBank/DDBJ databases">
        <title>Proposal to divide the Flavobacteriaceae and reorganize its genera based on Amino Acid Identity values calculated from whole genome sequences.</title>
        <authorList>
            <person name="Nicholson A.C."/>
            <person name="Gulvik C.A."/>
            <person name="Whitney A.M."/>
            <person name="Humrighouse B.W."/>
            <person name="Bell M."/>
            <person name="Holmes B."/>
            <person name="Steigerwalt A."/>
            <person name="Villarma A."/>
            <person name="Sheth M."/>
            <person name="Batra D."/>
            <person name="Pryor J."/>
            <person name="Bernardet J.-F."/>
            <person name="Hugo C."/>
            <person name="Kampfer P."/>
            <person name="Newman J."/>
            <person name="Mcquiston J.R."/>
        </authorList>
    </citation>
    <scope>NUCLEOTIDE SEQUENCE [LARGE SCALE GENOMIC DNA]</scope>
    <source>
        <strain evidence="2 3">G0235</strain>
    </source>
</reference>
<keyword evidence="1" id="KW-1133">Transmembrane helix</keyword>
<keyword evidence="1" id="KW-0812">Transmembrane</keyword>
<dbReference type="RefSeq" id="WP_123277743.1">
    <property type="nucleotide sequence ID" value="NZ_JALRGU010000288.1"/>
</dbReference>
<evidence type="ECO:0000313" key="3">
    <source>
        <dbReference type="Proteomes" id="UP000281899"/>
    </source>
</evidence>
<feature type="transmembrane region" description="Helical" evidence="1">
    <location>
        <begin position="37"/>
        <end position="59"/>
    </location>
</feature>
<name>A0ABX9XB92_9FLAO</name>
<protein>
    <submittedName>
        <fullName evidence="2">Uncharacterized protein</fullName>
    </submittedName>
</protein>
<evidence type="ECO:0000256" key="1">
    <source>
        <dbReference type="SAM" id="Phobius"/>
    </source>
</evidence>
<proteinExistence type="predicted"/>
<dbReference type="EMBL" id="RJTW01000002">
    <property type="protein sequence ID" value="ROH96515.1"/>
    <property type="molecule type" value="Genomic_DNA"/>
</dbReference>
<comment type="caution">
    <text evidence="2">The sequence shown here is derived from an EMBL/GenBank/DDBJ whole genome shotgun (WGS) entry which is preliminary data.</text>
</comment>
<sequence length="190" mass="21906">MKLSNVQIITILIFIIGFLGLYFYYTKLDETLKNSLNLISIFGSYLSLFGIIMSFIQIYDLKAINDKTQKEVNQSLTKINNILSVSELSKSLKIIDEVQNSLRANKNEIALIRMKDLKYILIQVKHNKDLEKFTNDEEYSNLIVDLSIDISNLSDNILKPQKSINITKVNSNLENISTKFSELENKLKFE</sequence>
<gene>
    <name evidence="2" type="ORF">EGI15_01595</name>
</gene>
<dbReference type="Proteomes" id="UP000281899">
    <property type="component" value="Unassembled WGS sequence"/>
</dbReference>
<accession>A0ABX9XB92</accession>
<keyword evidence="1" id="KW-0472">Membrane</keyword>